<dbReference type="Pfam" id="PF12762">
    <property type="entry name" value="DDE_Tnp_IS1595"/>
    <property type="match status" value="1"/>
</dbReference>
<gene>
    <name evidence="2" type="ORF">MTCD1_01466</name>
</gene>
<dbReference type="SMART" id="SM01126">
    <property type="entry name" value="DDE_Tnp_IS1595"/>
    <property type="match status" value="1"/>
</dbReference>
<dbReference type="InterPro" id="IPR024445">
    <property type="entry name" value="Tnp_ISXO2-like"/>
</dbReference>
<organism evidence="2 3">
    <name type="scientific">Colwellia marinimaniae</name>
    <dbReference type="NCBI Taxonomy" id="1513592"/>
    <lineage>
        <taxon>Bacteria</taxon>
        <taxon>Pseudomonadati</taxon>
        <taxon>Pseudomonadota</taxon>
        <taxon>Gammaproteobacteria</taxon>
        <taxon>Alteromonadales</taxon>
        <taxon>Colwelliaceae</taxon>
        <taxon>Colwellia</taxon>
    </lineage>
</organism>
<dbReference type="EMBL" id="BDQM01000009">
    <property type="protein sequence ID" value="GAW95863.1"/>
    <property type="molecule type" value="Genomic_DNA"/>
</dbReference>
<evidence type="ECO:0000313" key="2">
    <source>
        <dbReference type="EMBL" id="GAW95863.1"/>
    </source>
</evidence>
<dbReference type="Proteomes" id="UP000197068">
    <property type="component" value="Unassembled WGS sequence"/>
</dbReference>
<feature type="domain" description="ISXO2-like transposase" evidence="1">
    <location>
        <begin position="1"/>
        <end position="107"/>
    </location>
</feature>
<accession>A0ABQ0MU13</accession>
<protein>
    <submittedName>
        <fullName evidence="2">Transposase</fullName>
    </submittedName>
</protein>
<name>A0ABQ0MU13_9GAMM</name>
<evidence type="ECO:0000259" key="1">
    <source>
        <dbReference type="SMART" id="SM01126"/>
    </source>
</evidence>
<comment type="caution">
    <text evidence="2">The sequence shown here is derived from an EMBL/GenBank/DDBJ whole genome shotgun (WGS) entry which is preliminary data.</text>
</comment>
<reference evidence="2 3" key="1">
    <citation type="submission" date="2017-06" db="EMBL/GenBank/DDBJ databases">
        <title>Whole Genome Sequences of Colwellia marinimaniae MTCD1.</title>
        <authorList>
            <person name="Kusumoto H."/>
            <person name="Inoue M."/>
            <person name="Tanikawa K."/>
            <person name="Maeji H."/>
            <person name="Cameron J.H."/>
            <person name="Bartlett D.H."/>
        </authorList>
    </citation>
    <scope>NUCLEOTIDE SEQUENCE [LARGE SCALE GENOMIC DNA]</scope>
    <source>
        <strain evidence="2 3">MTCD1</strain>
    </source>
</reference>
<dbReference type="NCBIfam" id="NF033547">
    <property type="entry name" value="transpos_IS1595"/>
    <property type="match status" value="1"/>
</dbReference>
<evidence type="ECO:0000313" key="3">
    <source>
        <dbReference type="Proteomes" id="UP000197068"/>
    </source>
</evidence>
<proteinExistence type="predicted"/>
<keyword evidence="3" id="KW-1185">Reference proteome</keyword>
<sequence>MLVVRDRHKSTATVILAKVDAQHVAAVLTPLVDKDAVLCTDGAAVYSAFCKTKGIKHEVIPTKGPRTRGAFHIQNVNAFDSRLKGWMKRFHGVATKYLGNYLGWRRMLERYSHISPEICLFEAVGRMPQQLLQT</sequence>